<keyword evidence="1" id="KW-0479">Metal-binding</keyword>
<keyword evidence="2" id="KW-0812">Transmembrane</keyword>
<evidence type="ECO:0000313" key="3">
    <source>
        <dbReference type="EMBL" id="OGE46976.1"/>
    </source>
</evidence>
<dbReference type="SUPFAM" id="SSF48264">
    <property type="entry name" value="Cytochrome P450"/>
    <property type="match status" value="1"/>
</dbReference>
<keyword evidence="1" id="KW-0408">Iron</keyword>
<evidence type="ECO:0000256" key="2">
    <source>
        <dbReference type="SAM" id="Phobius"/>
    </source>
</evidence>
<comment type="cofactor">
    <cofactor evidence="1">
        <name>heme</name>
        <dbReference type="ChEBI" id="CHEBI:30413"/>
    </cofactor>
</comment>
<dbReference type="PANTHER" id="PTHR24305:SF168">
    <property type="entry name" value="P450, PUTATIVE (EUROFUNG)-RELATED"/>
    <property type="match status" value="1"/>
</dbReference>
<keyword evidence="1" id="KW-0349">Heme</keyword>
<dbReference type="PANTHER" id="PTHR24305">
    <property type="entry name" value="CYTOCHROME P450"/>
    <property type="match status" value="1"/>
</dbReference>
<dbReference type="InterPro" id="IPR050121">
    <property type="entry name" value="Cytochrome_P450_monoxygenase"/>
</dbReference>
<feature type="transmembrane region" description="Helical" evidence="2">
    <location>
        <begin position="6"/>
        <end position="26"/>
    </location>
</feature>
<dbReference type="InterPro" id="IPR001128">
    <property type="entry name" value="Cyt_P450"/>
</dbReference>
<dbReference type="STRING" id="1835702.A0A1F5L1P7"/>
<dbReference type="OrthoDB" id="3934656at2759"/>
<dbReference type="CDD" id="cd11060">
    <property type="entry name" value="CYP57A1-like"/>
    <property type="match status" value="1"/>
</dbReference>
<dbReference type="AlphaFoldDB" id="A0A1F5L1P7"/>
<organism evidence="3 4">
    <name type="scientific">Penicillium arizonense</name>
    <dbReference type="NCBI Taxonomy" id="1835702"/>
    <lineage>
        <taxon>Eukaryota</taxon>
        <taxon>Fungi</taxon>
        <taxon>Dikarya</taxon>
        <taxon>Ascomycota</taxon>
        <taxon>Pezizomycotina</taxon>
        <taxon>Eurotiomycetes</taxon>
        <taxon>Eurotiomycetidae</taxon>
        <taxon>Eurotiales</taxon>
        <taxon>Aspergillaceae</taxon>
        <taxon>Penicillium</taxon>
    </lineage>
</organism>
<dbReference type="InterPro" id="IPR002401">
    <property type="entry name" value="Cyt_P450_E_grp-I"/>
</dbReference>
<evidence type="ECO:0000313" key="4">
    <source>
        <dbReference type="Proteomes" id="UP000177622"/>
    </source>
</evidence>
<proteinExistence type="predicted"/>
<sequence>MAVADLSGQAVTLFCCLLSLYVFRIITTYAKLMQFRGPSGTGISNWPHSMAMLRGNCHEWYAEVNKKHGPIARVAPQVLVTSSPEVWMHVNNKPGYKRSNWYYKAARIEYRRDNVFSQTDNTKHEQRRKQMAPGYSGRENIQLEGSIDERLQDFLEEGLAIGNTALAMGFSWITQMPFIGRFIAPSPKDSNGFGKMMAACFRLVEERAAGSTDEKSDMLASFMRHGLAGDELRTEALEQIIAGSDTTAGAIRGTLLYLITNPRVYLKLQYEIDDATRRGFAPSKDESLITAAQARNLPYLQAVIREALRVCPPVTNVFPRDIPPDGDALIVDGESVLLPGGACIGYSAYAMHQSEKIYGKDAEAFRPERWLESNPAKLAVMVRTNELIFGHGRFQCLGKAVAQIEIGKTVFELLRNFDLALISPTHPWDARNYLGLFAISNMWVQVMERMPCSP</sequence>
<dbReference type="PRINTS" id="PR00385">
    <property type="entry name" value="P450"/>
</dbReference>
<dbReference type="RefSeq" id="XP_022482443.1">
    <property type="nucleotide sequence ID" value="XM_022637699.1"/>
</dbReference>
<dbReference type="Pfam" id="PF00067">
    <property type="entry name" value="p450"/>
    <property type="match status" value="1"/>
</dbReference>
<dbReference type="Gene3D" id="1.10.630.10">
    <property type="entry name" value="Cytochrome P450"/>
    <property type="match status" value="2"/>
</dbReference>
<dbReference type="GeneID" id="34582433"/>
<evidence type="ECO:0000256" key="1">
    <source>
        <dbReference type="PIRSR" id="PIRSR602401-1"/>
    </source>
</evidence>
<keyword evidence="4" id="KW-1185">Reference proteome</keyword>
<dbReference type="GO" id="GO:0043386">
    <property type="term" value="P:mycotoxin biosynthetic process"/>
    <property type="evidence" value="ECO:0007669"/>
    <property type="project" value="UniProtKB-ARBA"/>
</dbReference>
<feature type="binding site" description="axial binding residue" evidence="1">
    <location>
        <position position="396"/>
    </location>
    <ligand>
        <name>heme</name>
        <dbReference type="ChEBI" id="CHEBI:30413"/>
    </ligand>
    <ligandPart>
        <name>Fe</name>
        <dbReference type="ChEBI" id="CHEBI:18248"/>
    </ligandPart>
</feature>
<dbReference type="GO" id="GO:0016705">
    <property type="term" value="F:oxidoreductase activity, acting on paired donors, with incorporation or reduction of molecular oxygen"/>
    <property type="evidence" value="ECO:0007669"/>
    <property type="project" value="InterPro"/>
</dbReference>
<dbReference type="EMBL" id="LXJU01000081">
    <property type="protein sequence ID" value="OGE46976.1"/>
    <property type="molecule type" value="Genomic_DNA"/>
</dbReference>
<reference evidence="3 4" key="1">
    <citation type="journal article" date="2016" name="Sci. Rep.">
        <title>Penicillium arizonense, a new, genome sequenced fungal species, reveals a high chemical diversity in secreted metabolites.</title>
        <authorList>
            <person name="Grijseels S."/>
            <person name="Nielsen J.C."/>
            <person name="Randelovic M."/>
            <person name="Nielsen J."/>
            <person name="Nielsen K.F."/>
            <person name="Workman M."/>
            <person name="Frisvad J.C."/>
        </authorList>
    </citation>
    <scope>NUCLEOTIDE SEQUENCE [LARGE SCALE GENOMIC DNA]</scope>
    <source>
        <strain evidence="3 4">CBS 141311</strain>
    </source>
</reference>
<dbReference type="Proteomes" id="UP000177622">
    <property type="component" value="Unassembled WGS sequence"/>
</dbReference>
<dbReference type="GO" id="GO:0005506">
    <property type="term" value="F:iron ion binding"/>
    <property type="evidence" value="ECO:0007669"/>
    <property type="project" value="InterPro"/>
</dbReference>
<dbReference type="GO" id="GO:0004497">
    <property type="term" value="F:monooxygenase activity"/>
    <property type="evidence" value="ECO:0007669"/>
    <property type="project" value="InterPro"/>
</dbReference>
<dbReference type="GO" id="GO:0020037">
    <property type="term" value="F:heme binding"/>
    <property type="evidence" value="ECO:0007669"/>
    <property type="project" value="InterPro"/>
</dbReference>
<dbReference type="InterPro" id="IPR036396">
    <property type="entry name" value="Cyt_P450_sf"/>
</dbReference>
<comment type="caution">
    <text evidence="3">The sequence shown here is derived from an EMBL/GenBank/DDBJ whole genome shotgun (WGS) entry which is preliminary data.</text>
</comment>
<accession>A0A1F5L1P7</accession>
<gene>
    <name evidence="3" type="ORF">PENARI_c081G00866</name>
</gene>
<protein>
    <submittedName>
        <fullName evidence="3">Uncharacterized protein</fullName>
    </submittedName>
</protein>
<keyword evidence="2" id="KW-0472">Membrane</keyword>
<name>A0A1F5L1P7_PENAI</name>
<dbReference type="PRINTS" id="PR00463">
    <property type="entry name" value="EP450I"/>
</dbReference>
<keyword evidence="2" id="KW-1133">Transmembrane helix</keyword>